<dbReference type="RefSeq" id="WP_106064703.1">
    <property type="nucleotide sequence ID" value="NZ_PVXO01000071.1"/>
</dbReference>
<reference evidence="1 2" key="1">
    <citation type="submission" date="2018-03" db="EMBL/GenBank/DDBJ databases">
        <title>Genome sequence of Clostridium liquoris DSM 100320.</title>
        <authorList>
            <person name="Poehlein A."/>
            <person name="Daniel R."/>
        </authorList>
    </citation>
    <scope>NUCLEOTIDE SEQUENCE [LARGE SCALE GENOMIC DNA]</scope>
    <source>
        <strain evidence="1 2">DSM 100320</strain>
    </source>
</reference>
<keyword evidence="2" id="KW-1185">Reference proteome</keyword>
<dbReference type="EMBL" id="PVXO01000071">
    <property type="protein sequence ID" value="PRR76941.1"/>
    <property type="molecule type" value="Genomic_DNA"/>
</dbReference>
<organism evidence="1 2">
    <name type="scientific">Clostridium liquoris</name>
    <dbReference type="NCBI Taxonomy" id="1289519"/>
    <lineage>
        <taxon>Bacteria</taxon>
        <taxon>Bacillati</taxon>
        <taxon>Bacillota</taxon>
        <taxon>Clostridia</taxon>
        <taxon>Eubacteriales</taxon>
        <taxon>Clostridiaceae</taxon>
        <taxon>Clostridium</taxon>
    </lineage>
</organism>
<dbReference type="Proteomes" id="UP000239706">
    <property type="component" value="Unassembled WGS sequence"/>
</dbReference>
<accession>A0A2T0B080</accession>
<sequence length="189" mass="22379">MKNTSCESLNGSFPKNDTIVLYNESEENNIQITYQCFDKREWGNLGSGLREIIYSNQYVPKDYTGDIFFIKSFVCNEEISYEATDIKDGKIKEYKFQRYSFNEKNNLLGKAYSDMSNILLENYKSANLHREMRYKSLYNKRRFGKIDLFFNNNNDLTNLIIDDNELLREGLVKNIMNHEAFLLKFQIID</sequence>
<dbReference type="AlphaFoldDB" id="A0A2T0B080"/>
<evidence type="ECO:0000313" key="1">
    <source>
        <dbReference type="EMBL" id="PRR76941.1"/>
    </source>
</evidence>
<evidence type="ECO:0000313" key="2">
    <source>
        <dbReference type="Proteomes" id="UP000239706"/>
    </source>
</evidence>
<dbReference type="OrthoDB" id="1908098at2"/>
<comment type="caution">
    <text evidence="1">The sequence shown here is derived from an EMBL/GenBank/DDBJ whole genome shotgun (WGS) entry which is preliminary data.</text>
</comment>
<protein>
    <submittedName>
        <fullName evidence="1">Uncharacterized protein</fullName>
    </submittedName>
</protein>
<proteinExistence type="predicted"/>
<gene>
    <name evidence="1" type="ORF">CLLI_26790</name>
</gene>
<name>A0A2T0B080_9CLOT</name>